<evidence type="ECO:0000313" key="14">
    <source>
        <dbReference type="EMBL" id="SHF65721.1"/>
    </source>
</evidence>
<accession>A0A1M5DFQ0</accession>
<keyword evidence="15" id="KW-1185">Reference proteome</keyword>
<evidence type="ECO:0000256" key="6">
    <source>
        <dbReference type="ARBA" id="ARBA00022989"/>
    </source>
</evidence>
<dbReference type="Pfam" id="PF00571">
    <property type="entry name" value="CBS"/>
    <property type="match status" value="2"/>
</dbReference>
<feature type="transmembrane region" description="Helical" evidence="11">
    <location>
        <begin position="164"/>
        <end position="184"/>
    </location>
</feature>
<keyword evidence="6 10" id="KW-1133">Transmembrane helix</keyword>
<evidence type="ECO:0000259" key="12">
    <source>
        <dbReference type="PROSITE" id="PS51371"/>
    </source>
</evidence>
<keyword evidence="7 9" id="KW-0129">CBS domain</keyword>
<evidence type="ECO:0000259" key="13">
    <source>
        <dbReference type="PROSITE" id="PS51846"/>
    </source>
</evidence>
<dbReference type="PANTHER" id="PTHR22777">
    <property type="entry name" value="HEMOLYSIN-RELATED"/>
    <property type="match status" value="1"/>
</dbReference>
<keyword evidence="3" id="KW-1003">Cell membrane</keyword>
<evidence type="ECO:0000256" key="8">
    <source>
        <dbReference type="ARBA" id="ARBA00023136"/>
    </source>
</evidence>
<evidence type="ECO:0000313" key="15">
    <source>
        <dbReference type="Proteomes" id="UP000184041"/>
    </source>
</evidence>
<dbReference type="PANTHER" id="PTHR22777:SF32">
    <property type="entry name" value="UPF0053 INNER MEMBRANE PROTEIN YFJD"/>
    <property type="match status" value="1"/>
</dbReference>
<evidence type="ECO:0000256" key="7">
    <source>
        <dbReference type="ARBA" id="ARBA00023122"/>
    </source>
</evidence>
<evidence type="ECO:0000256" key="1">
    <source>
        <dbReference type="ARBA" id="ARBA00004651"/>
    </source>
</evidence>
<protein>
    <submittedName>
        <fullName evidence="14">Protein involved in gliding motility GldE</fullName>
    </submittedName>
</protein>
<feature type="domain" description="CNNM transmembrane" evidence="13">
    <location>
        <begin position="28"/>
        <end position="219"/>
    </location>
</feature>
<dbReference type="GO" id="GO:0005886">
    <property type="term" value="C:plasma membrane"/>
    <property type="evidence" value="ECO:0007669"/>
    <property type="project" value="UniProtKB-SubCell"/>
</dbReference>
<dbReference type="SUPFAM" id="SSF56176">
    <property type="entry name" value="FAD-binding/transporter-associated domain-like"/>
    <property type="match status" value="1"/>
</dbReference>
<dbReference type="STRING" id="1194090.SAMN05443144_111100"/>
<sequence length="466" mass="52715">MDEPNSFLFISSFISQAEDIVAVSSAIDSTGLIVQLLLIVAGLVFSALFSGSEVAFFSLTNRENLLPGEEAERSSDQLIIRMLNHPRRLLATILIGNTFANIITSVLAAVVTGSIVAHFGFSQFWVYFWEIIILTFTILILSEITPKIIAINEPLKNARRISRFIYVFYVLLKPLSSIIANSTLNLEERLPKPNSKMTSRDIMTMAEVSEREGSIKSDEREIIENVIEFGSISVREIMTSRVNIVAVSTSDSLDEVLSLIREKGLSRMPIYESDLDSILGIIHAKDVLPYINADIERTTINWRTIARKALFIPATKKLDDLLRDFQQEKTHIAIVVDEYGGTEGLITLDDILEEIVGDISDEYDDDEEKLYTRFRSGGYLFDAKIDLDDMEEILGCELTSEEDDFETLGGLMYHLTERIPNVGERVYYRDIEFTIHSVFNNRVRKVRTKVQGSRSRPSEESPKTKQ</sequence>
<evidence type="ECO:0000256" key="10">
    <source>
        <dbReference type="PROSITE-ProRule" id="PRU01193"/>
    </source>
</evidence>
<proteinExistence type="inferred from homology"/>
<evidence type="ECO:0000256" key="2">
    <source>
        <dbReference type="ARBA" id="ARBA00006337"/>
    </source>
</evidence>
<feature type="transmembrane region" description="Helical" evidence="11">
    <location>
        <begin position="89"/>
        <end position="112"/>
    </location>
</feature>
<name>A0A1M5DFQ0_9BACT</name>
<dbReference type="SUPFAM" id="SSF54631">
    <property type="entry name" value="CBS-domain pair"/>
    <property type="match status" value="1"/>
</dbReference>
<dbReference type="Pfam" id="PF01595">
    <property type="entry name" value="CNNM"/>
    <property type="match status" value="1"/>
</dbReference>
<dbReference type="InterPro" id="IPR046342">
    <property type="entry name" value="CBS_dom_sf"/>
</dbReference>
<dbReference type="EMBL" id="FQUS01000011">
    <property type="protein sequence ID" value="SHF65721.1"/>
    <property type="molecule type" value="Genomic_DNA"/>
</dbReference>
<gene>
    <name evidence="14" type="ORF">SAMN05443144_111100</name>
</gene>
<dbReference type="InterPro" id="IPR036318">
    <property type="entry name" value="FAD-bd_PCMH-like_sf"/>
</dbReference>
<feature type="transmembrane region" description="Helical" evidence="11">
    <location>
        <begin position="33"/>
        <end position="57"/>
    </location>
</feature>
<dbReference type="InterPro" id="IPR005170">
    <property type="entry name" value="Transptr-assoc_dom"/>
</dbReference>
<dbReference type="Gene3D" id="3.30.465.10">
    <property type="match status" value="1"/>
</dbReference>
<evidence type="ECO:0000256" key="9">
    <source>
        <dbReference type="PROSITE-ProRule" id="PRU00703"/>
    </source>
</evidence>
<keyword evidence="5" id="KW-0677">Repeat</keyword>
<feature type="transmembrane region" description="Helical" evidence="11">
    <location>
        <begin position="124"/>
        <end position="144"/>
    </location>
</feature>
<dbReference type="Gene3D" id="3.10.580.10">
    <property type="entry name" value="CBS-domain"/>
    <property type="match status" value="1"/>
</dbReference>
<dbReference type="PROSITE" id="PS51371">
    <property type="entry name" value="CBS"/>
    <property type="match status" value="2"/>
</dbReference>
<feature type="domain" description="CBS" evidence="12">
    <location>
        <begin position="305"/>
        <end position="362"/>
    </location>
</feature>
<dbReference type="OrthoDB" id="9798188at2"/>
<dbReference type="InterPro" id="IPR002550">
    <property type="entry name" value="CNNM"/>
</dbReference>
<organism evidence="14 15">
    <name type="scientific">Fodinibius roseus</name>
    <dbReference type="NCBI Taxonomy" id="1194090"/>
    <lineage>
        <taxon>Bacteria</taxon>
        <taxon>Pseudomonadati</taxon>
        <taxon>Balneolota</taxon>
        <taxon>Balneolia</taxon>
        <taxon>Balneolales</taxon>
        <taxon>Balneolaceae</taxon>
        <taxon>Fodinibius</taxon>
    </lineage>
</organism>
<dbReference type="Pfam" id="PF03471">
    <property type="entry name" value="CorC_HlyC"/>
    <property type="match status" value="1"/>
</dbReference>
<dbReference type="FunFam" id="3.10.580.10:FF:000002">
    <property type="entry name" value="Magnesium/cobalt efflux protein CorC"/>
    <property type="match status" value="1"/>
</dbReference>
<comment type="similarity">
    <text evidence="2">Belongs to the UPF0053 family.</text>
</comment>
<dbReference type="Proteomes" id="UP000184041">
    <property type="component" value="Unassembled WGS sequence"/>
</dbReference>
<comment type="subcellular location">
    <subcellularLocation>
        <location evidence="1">Cell membrane</location>
        <topology evidence="1">Multi-pass membrane protein</topology>
    </subcellularLocation>
</comment>
<dbReference type="InterPro" id="IPR000644">
    <property type="entry name" value="CBS_dom"/>
</dbReference>
<keyword evidence="8 10" id="KW-0472">Membrane</keyword>
<dbReference type="PROSITE" id="PS51846">
    <property type="entry name" value="CNNM"/>
    <property type="match status" value="1"/>
</dbReference>
<reference evidence="14 15" key="1">
    <citation type="submission" date="2016-11" db="EMBL/GenBank/DDBJ databases">
        <authorList>
            <person name="Jaros S."/>
            <person name="Januszkiewicz K."/>
            <person name="Wedrychowicz H."/>
        </authorList>
    </citation>
    <scope>NUCLEOTIDE SEQUENCE [LARGE SCALE GENOMIC DNA]</scope>
    <source>
        <strain evidence="14 15">DSM 21986</strain>
    </source>
</reference>
<dbReference type="InterPro" id="IPR016169">
    <property type="entry name" value="FAD-bd_PCMH_sub2"/>
</dbReference>
<dbReference type="RefSeq" id="WP_084088219.1">
    <property type="nucleotide sequence ID" value="NZ_FQUS01000011.1"/>
</dbReference>
<dbReference type="AlphaFoldDB" id="A0A1M5DFQ0"/>
<evidence type="ECO:0000256" key="5">
    <source>
        <dbReference type="ARBA" id="ARBA00022737"/>
    </source>
</evidence>
<dbReference type="SMART" id="SM01091">
    <property type="entry name" value="CorC_HlyC"/>
    <property type="match status" value="1"/>
</dbReference>
<dbReference type="CDD" id="cd04590">
    <property type="entry name" value="CBS_pair_CorC_HlyC_assoc"/>
    <property type="match status" value="1"/>
</dbReference>
<evidence type="ECO:0000256" key="4">
    <source>
        <dbReference type="ARBA" id="ARBA00022692"/>
    </source>
</evidence>
<evidence type="ECO:0000256" key="11">
    <source>
        <dbReference type="SAM" id="Phobius"/>
    </source>
</evidence>
<dbReference type="SMART" id="SM00116">
    <property type="entry name" value="CBS"/>
    <property type="match status" value="2"/>
</dbReference>
<feature type="domain" description="CBS" evidence="12">
    <location>
        <begin position="238"/>
        <end position="297"/>
    </location>
</feature>
<dbReference type="GO" id="GO:0050660">
    <property type="term" value="F:flavin adenine dinucleotide binding"/>
    <property type="evidence" value="ECO:0007669"/>
    <property type="project" value="InterPro"/>
</dbReference>
<keyword evidence="4 10" id="KW-0812">Transmembrane</keyword>
<dbReference type="InterPro" id="IPR044751">
    <property type="entry name" value="Ion_transp-like_CBS"/>
</dbReference>
<evidence type="ECO:0000256" key="3">
    <source>
        <dbReference type="ARBA" id="ARBA00022475"/>
    </source>
</evidence>